<gene>
    <name evidence="1" type="ORF">HUG15_06980</name>
</gene>
<accession>A0A7T6Z2W4</accession>
<dbReference type="Proteomes" id="UP000595823">
    <property type="component" value="Chromosome"/>
</dbReference>
<proteinExistence type="predicted"/>
<keyword evidence="2" id="KW-1185">Reference proteome</keyword>
<dbReference type="AlphaFoldDB" id="A0A7T6Z2W4"/>
<sequence length="59" mass="7078">MFGMHPNSPGPYPPYSAPFVQTYVIPEVQTVQTHFVKYHVYRHVHHYPHTYSSFKRKYP</sequence>
<reference evidence="1 2" key="1">
    <citation type="submission" date="2020-06" db="EMBL/GenBank/DDBJ databases">
        <title>Genomic analysis of Salicibibacter sp. NKC5-3.</title>
        <authorList>
            <person name="Oh Y.J."/>
        </authorList>
    </citation>
    <scope>NUCLEOTIDE SEQUENCE [LARGE SCALE GENOMIC DNA]</scope>
    <source>
        <strain evidence="1 2">NKC5-3</strain>
    </source>
</reference>
<dbReference type="RefSeq" id="WP_200128009.1">
    <property type="nucleotide sequence ID" value="NZ_CP054705.1"/>
</dbReference>
<name>A0A7T6Z2W4_9BACI</name>
<protein>
    <submittedName>
        <fullName evidence="1">Uncharacterized protein</fullName>
    </submittedName>
</protein>
<evidence type="ECO:0000313" key="1">
    <source>
        <dbReference type="EMBL" id="QQK75356.1"/>
    </source>
</evidence>
<dbReference type="EMBL" id="CP054705">
    <property type="protein sequence ID" value="QQK75356.1"/>
    <property type="molecule type" value="Genomic_DNA"/>
</dbReference>
<organism evidence="1 2">
    <name type="scientific">Salicibibacter cibarius</name>
    <dbReference type="NCBI Taxonomy" id="2743000"/>
    <lineage>
        <taxon>Bacteria</taxon>
        <taxon>Bacillati</taxon>
        <taxon>Bacillota</taxon>
        <taxon>Bacilli</taxon>
        <taxon>Bacillales</taxon>
        <taxon>Bacillaceae</taxon>
        <taxon>Salicibibacter</taxon>
    </lineage>
</organism>
<evidence type="ECO:0000313" key="2">
    <source>
        <dbReference type="Proteomes" id="UP000595823"/>
    </source>
</evidence>
<dbReference type="KEGG" id="scia:HUG15_06980"/>